<protein>
    <recommendedName>
        <fullName evidence="1">N-acetyltransferase domain-containing protein</fullName>
    </recommendedName>
</protein>
<keyword evidence="3" id="KW-1185">Reference proteome</keyword>
<dbReference type="RefSeq" id="WP_005188147.1">
    <property type="nucleotide sequence ID" value="NZ_KB850050.1"/>
</dbReference>
<dbReference type="PATRIC" id="fig|1217703.3.peg.1861"/>
<dbReference type="SUPFAM" id="SSF55729">
    <property type="entry name" value="Acyl-CoA N-acyltransferases (Nat)"/>
    <property type="match status" value="1"/>
</dbReference>
<dbReference type="Pfam" id="PF00583">
    <property type="entry name" value="Acetyltransf_1"/>
    <property type="match status" value="1"/>
</dbReference>
<evidence type="ECO:0000313" key="3">
    <source>
        <dbReference type="Proteomes" id="UP000013261"/>
    </source>
</evidence>
<dbReference type="CDD" id="cd04301">
    <property type="entry name" value="NAT_SF"/>
    <property type="match status" value="1"/>
</dbReference>
<organism evidence="2 3">
    <name type="scientific">Acinetobacter dispersus</name>
    <dbReference type="NCBI Taxonomy" id="70348"/>
    <lineage>
        <taxon>Bacteria</taxon>
        <taxon>Pseudomonadati</taxon>
        <taxon>Pseudomonadota</taxon>
        <taxon>Gammaproteobacteria</taxon>
        <taxon>Moraxellales</taxon>
        <taxon>Moraxellaceae</taxon>
        <taxon>Acinetobacter</taxon>
    </lineage>
</organism>
<dbReference type="Gene3D" id="3.40.630.30">
    <property type="match status" value="1"/>
</dbReference>
<dbReference type="PROSITE" id="PS51186">
    <property type="entry name" value="GNAT"/>
    <property type="match status" value="1"/>
</dbReference>
<accession>N9MMN9</accession>
<proteinExistence type="predicted"/>
<sequence>MRAERIYHLPAALDELIEFAQQEDFLFLQRLKQDFQTGRNRFDQVGEALFAVYVKNHLIAIGGLNQDPFDYANKVGRLRRFYIHPDYRRKRIGTYLLMHIERYAQAYFERLHLFTDTEEAAFFYQSMGYERINWAHTNFRKVFE</sequence>
<evidence type="ECO:0000313" key="2">
    <source>
        <dbReference type="EMBL" id="ENW91981.1"/>
    </source>
</evidence>
<evidence type="ECO:0000259" key="1">
    <source>
        <dbReference type="PROSITE" id="PS51186"/>
    </source>
</evidence>
<dbReference type="AlphaFoldDB" id="N9MMN9"/>
<reference evidence="2 3" key="1">
    <citation type="submission" date="2013-02" db="EMBL/GenBank/DDBJ databases">
        <title>The Genome Sequence of Acinetobacter sp. ANC 4105.</title>
        <authorList>
            <consortium name="The Broad Institute Genome Sequencing Platform"/>
            <consortium name="The Broad Institute Genome Sequencing Center for Infectious Disease"/>
            <person name="Cerqueira G."/>
            <person name="Feldgarden M."/>
            <person name="Courvalin P."/>
            <person name="Perichon B."/>
            <person name="Grillot-Courvalin C."/>
            <person name="Clermont D."/>
            <person name="Rocha E."/>
            <person name="Yoon E.-J."/>
            <person name="Nemec A."/>
            <person name="Walker B."/>
            <person name="Young S.K."/>
            <person name="Zeng Q."/>
            <person name="Gargeya S."/>
            <person name="Fitzgerald M."/>
            <person name="Haas B."/>
            <person name="Abouelleil A."/>
            <person name="Alvarado L."/>
            <person name="Arachchi H.M."/>
            <person name="Berlin A.M."/>
            <person name="Chapman S.B."/>
            <person name="Dewar J."/>
            <person name="Goldberg J."/>
            <person name="Griggs A."/>
            <person name="Gujja S."/>
            <person name="Hansen M."/>
            <person name="Howarth C."/>
            <person name="Imamovic A."/>
            <person name="Larimer J."/>
            <person name="McCowan C."/>
            <person name="Murphy C."/>
            <person name="Neiman D."/>
            <person name="Pearson M."/>
            <person name="Priest M."/>
            <person name="Roberts A."/>
            <person name="Saif S."/>
            <person name="Shea T."/>
            <person name="Sisk P."/>
            <person name="Sykes S."/>
            <person name="Wortman J."/>
            <person name="Nusbaum C."/>
            <person name="Birren B."/>
        </authorList>
    </citation>
    <scope>NUCLEOTIDE SEQUENCE [LARGE SCALE GENOMIC DNA]</scope>
    <source>
        <strain evidence="2 3">ANC 4105</strain>
    </source>
</reference>
<dbReference type="HOGENOM" id="CLU_119999_1_0_6"/>
<feature type="domain" description="N-acetyltransferase" evidence="1">
    <location>
        <begin position="4"/>
        <end position="144"/>
    </location>
</feature>
<dbReference type="GO" id="GO:0016747">
    <property type="term" value="F:acyltransferase activity, transferring groups other than amino-acyl groups"/>
    <property type="evidence" value="ECO:0007669"/>
    <property type="project" value="InterPro"/>
</dbReference>
<dbReference type="OrthoDB" id="9815041at2"/>
<dbReference type="eggNOG" id="COG0454">
    <property type="taxonomic scope" value="Bacteria"/>
</dbReference>
<name>N9MMN9_9GAMM</name>
<dbReference type="InterPro" id="IPR000182">
    <property type="entry name" value="GNAT_dom"/>
</dbReference>
<dbReference type="Proteomes" id="UP000013261">
    <property type="component" value="Unassembled WGS sequence"/>
</dbReference>
<dbReference type="InterPro" id="IPR016181">
    <property type="entry name" value="Acyl_CoA_acyltransferase"/>
</dbReference>
<dbReference type="EMBL" id="APRL01000013">
    <property type="protein sequence ID" value="ENW91981.1"/>
    <property type="molecule type" value="Genomic_DNA"/>
</dbReference>
<comment type="caution">
    <text evidence="2">The sequence shown here is derived from an EMBL/GenBank/DDBJ whole genome shotgun (WGS) entry which is preliminary data.</text>
</comment>
<gene>
    <name evidence="2" type="ORF">F904_01919</name>
</gene>